<evidence type="ECO:0000313" key="2">
    <source>
        <dbReference type="Proteomes" id="UP000053232"/>
    </source>
</evidence>
<dbReference type="AlphaFoldDB" id="A0A073HZ99"/>
<gene>
    <name evidence="1" type="ORF">OXYTRIMIC_612</name>
</gene>
<reference evidence="2" key="1">
    <citation type="journal article" date="2014" name="Cell">
        <title>The Architecture of a Scrambled Genome Reveals Massive Levels of Genomic Rearrangement during Development.</title>
        <authorList>
            <person name="Chen X."/>
            <person name="Bracht J.R."/>
            <person name="Goldman A.D."/>
            <person name="Dolzhenko E."/>
            <person name="Clay D.M."/>
            <person name="Swart E.C."/>
            <person name="Perlman D.H."/>
            <person name="Doak T.G."/>
            <person name="Stuart A."/>
            <person name="Amemiya C.T."/>
            <person name="Sebra R.P."/>
            <person name="Landweber L.F."/>
        </authorList>
    </citation>
    <scope>NUCLEOTIDE SEQUENCE [LARGE SCALE GENOMIC DNA]</scope>
    <source>
        <strain evidence="2">JRB310</strain>
    </source>
</reference>
<comment type="caution">
    <text evidence="1">The sequence shown here is derived from an EMBL/GenBank/DDBJ whole genome shotgun (WGS) entry which is preliminary data.</text>
</comment>
<evidence type="ECO:0000313" key="1">
    <source>
        <dbReference type="EMBL" id="KEJ82540.1"/>
    </source>
</evidence>
<protein>
    <submittedName>
        <fullName evidence="1">Uncharacterized protein</fullName>
    </submittedName>
</protein>
<dbReference type="Proteomes" id="UP000053232">
    <property type="component" value="Unassembled WGS sequence"/>
</dbReference>
<proteinExistence type="predicted"/>
<keyword evidence="2" id="KW-1185">Reference proteome</keyword>
<organism evidence="1 2">
    <name type="scientific">Oxytricha trifallax</name>
    <dbReference type="NCBI Taxonomy" id="1172189"/>
    <lineage>
        <taxon>Eukaryota</taxon>
        <taxon>Sar</taxon>
        <taxon>Alveolata</taxon>
        <taxon>Ciliophora</taxon>
        <taxon>Intramacronucleata</taxon>
        <taxon>Spirotrichea</taxon>
        <taxon>Stichotrichia</taxon>
        <taxon>Sporadotrichida</taxon>
        <taxon>Oxytrichidae</taxon>
        <taxon>Oxytrichinae</taxon>
        <taxon>Oxytricha</taxon>
    </lineage>
</organism>
<accession>A0A073HZ99</accession>
<sequence>MDKMNHSHFLGNKTNVAKMKKFLERKEYYIDNNYGSTQLAQRNNSIVITKIIFYFIISTQQTQQHSWKDQLYAYQKQIQDLVKRSSLQPILNGKVPEVDIEERRRMMKHVKEQIVKKEKKG</sequence>
<name>A0A073HZ99_9SPIT</name>
<dbReference type="EMBL" id="ARYC01017406">
    <property type="protein sequence ID" value="KEJ82540.1"/>
    <property type="molecule type" value="Genomic_DNA"/>
</dbReference>